<sequence>MLSARKVIQQNMTALEMPLRGLLRNFGLKVSTISRGKFEHRIRELTDGNAMLQVATVPMLRAKSFQRQELAGRERLVRQMAHMDPICLRLKAIPGIGAVVAPTYRSATGNPARFTSSKAVRPWIGLTSSRSQSGERDVSGELTKAGDVNLRRALTATAMLNRARSS</sequence>
<dbReference type="GO" id="GO:0003677">
    <property type="term" value="F:DNA binding"/>
    <property type="evidence" value="ECO:0007669"/>
    <property type="project" value="InterPro"/>
</dbReference>
<gene>
    <name evidence="2" type="ORF">GL300_24335</name>
</gene>
<dbReference type="PANTHER" id="PTHR33055:SF3">
    <property type="entry name" value="PUTATIVE TRANSPOSASE FOR IS117-RELATED"/>
    <property type="match status" value="1"/>
</dbReference>
<accession>A0A844HVF9</accession>
<dbReference type="GO" id="GO:0006313">
    <property type="term" value="P:DNA transposition"/>
    <property type="evidence" value="ECO:0007669"/>
    <property type="project" value="InterPro"/>
</dbReference>
<proteinExistence type="predicted"/>
<keyword evidence="3" id="KW-1185">Reference proteome</keyword>
<evidence type="ECO:0000313" key="3">
    <source>
        <dbReference type="Proteomes" id="UP000449846"/>
    </source>
</evidence>
<evidence type="ECO:0000313" key="2">
    <source>
        <dbReference type="EMBL" id="MTH62317.1"/>
    </source>
</evidence>
<dbReference type="InterPro" id="IPR003346">
    <property type="entry name" value="Transposase_20"/>
</dbReference>
<dbReference type="AlphaFoldDB" id="A0A844HVF9"/>
<dbReference type="PANTHER" id="PTHR33055">
    <property type="entry name" value="TRANSPOSASE FOR INSERTION SEQUENCE ELEMENT IS1111A"/>
    <property type="match status" value="1"/>
</dbReference>
<comment type="caution">
    <text evidence="2">The sequence shown here is derived from an EMBL/GenBank/DDBJ whole genome shotgun (WGS) entry which is preliminary data.</text>
</comment>
<dbReference type="EMBL" id="WMIG01000031">
    <property type="protein sequence ID" value="MTH62317.1"/>
    <property type="molecule type" value="Genomic_DNA"/>
</dbReference>
<reference evidence="2 3" key="1">
    <citation type="submission" date="2019-11" db="EMBL/GenBank/DDBJ databases">
        <authorList>
            <person name="Dong K."/>
        </authorList>
    </citation>
    <scope>NUCLEOTIDE SEQUENCE [LARGE SCALE GENOMIC DNA]</scope>
    <source>
        <strain evidence="2 3">NBRC 112902</strain>
    </source>
</reference>
<evidence type="ECO:0000259" key="1">
    <source>
        <dbReference type="Pfam" id="PF02371"/>
    </source>
</evidence>
<dbReference type="OrthoDB" id="8261795at2"/>
<dbReference type="Pfam" id="PF02371">
    <property type="entry name" value="Transposase_20"/>
    <property type="match status" value="1"/>
</dbReference>
<name>A0A844HVF9_9RHOB</name>
<protein>
    <submittedName>
        <fullName evidence="2">Transposase</fullName>
    </submittedName>
</protein>
<organism evidence="2 3">
    <name type="scientific">Paracoccus litorisediminis</name>
    <dbReference type="NCBI Taxonomy" id="2006130"/>
    <lineage>
        <taxon>Bacteria</taxon>
        <taxon>Pseudomonadati</taxon>
        <taxon>Pseudomonadota</taxon>
        <taxon>Alphaproteobacteria</taxon>
        <taxon>Rhodobacterales</taxon>
        <taxon>Paracoccaceae</taxon>
        <taxon>Paracoccus</taxon>
    </lineage>
</organism>
<dbReference type="InterPro" id="IPR047650">
    <property type="entry name" value="Transpos_IS110"/>
</dbReference>
<dbReference type="GO" id="GO:0004803">
    <property type="term" value="F:transposase activity"/>
    <property type="evidence" value="ECO:0007669"/>
    <property type="project" value="InterPro"/>
</dbReference>
<dbReference type="Proteomes" id="UP000449846">
    <property type="component" value="Unassembled WGS sequence"/>
</dbReference>
<feature type="domain" description="Transposase IS116/IS110/IS902 C-terminal" evidence="1">
    <location>
        <begin position="89"/>
        <end position="160"/>
    </location>
</feature>